<organism evidence="2 3">
    <name type="scientific">Alosa alosa</name>
    <name type="common">allis shad</name>
    <dbReference type="NCBI Taxonomy" id="278164"/>
    <lineage>
        <taxon>Eukaryota</taxon>
        <taxon>Metazoa</taxon>
        <taxon>Chordata</taxon>
        <taxon>Craniata</taxon>
        <taxon>Vertebrata</taxon>
        <taxon>Euteleostomi</taxon>
        <taxon>Actinopterygii</taxon>
        <taxon>Neopterygii</taxon>
        <taxon>Teleostei</taxon>
        <taxon>Clupei</taxon>
        <taxon>Clupeiformes</taxon>
        <taxon>Clupeoidei</taxon>
        <taxon>Clupeidae</taxon>
        <taxon>Alosa</taxon>
    </lineage>
</organism>
<dbReference type="EMBL" id="JADWDJ010000016">
    <property type="protein sequence ID" value="KAG5268518.1"/>
    <property type="molecule type" value="Genomic_DNA"/>
</dbReference>
<feature type="transmembrane region" description="Helical" evidence="1">
    <location>
        <begin position="190"/>
        <end position="212"/>
    </location>
</feature>
<keyword evidence="1" id="KW-0472">Membrane</keyword>
<feature type="transmembrane region" description="Helical" evidence="1">
    <location>
        <begin position="158"/>
        <end position="178"/>
    </location>
</feature>
<evidence type="ECO:0000313" key="2">
    <source>
        <dbReference type="EMBL" id="KAG5268518.1"/>
    </source>
</evidence>
<gene>
    <name evidence="2" type="ORF">AALO_G00213480</name>
</gene>
<feature type="transmembrane region" description="Helical" evidence="1">
    <location>
        <begin position="52"/>
        <end position="73"/>
    </location>
</feature>
<protein>
    <submittedName>
        <fullName evidence="2">Uncharacterized protein</fullName>
    </submittedName>
</protein>
<reference evidence="2" key="1">
    <citation type="submission" date="2020-10" db="EMBL/GenBank/DDBJ databases">
        <title>Chromosome-scale genome assembly of the Allis shad, Alosa alosa.</title>
        <authorList>
            <person name="Margot Z."/>
            <person name="Christophe K."/>
            <person name="Cabau C."/>
            <person name="Louis A."/>
            <person name="Berthelot C."/>
            <person name="Parey E."/>
            <person name="Roest Crollius H."/>
            <person name="Montfort J."/>
            <person name="Robinson-Rechavi M."/>
            <person name="Bucao C."/>
            <person name="Bouchez O."/>
            <person name="Gislard M."/>
            <person name="Lluch J."/>
            <person name="Milhes M."/>
            <person name="Lampietro C."/>
            <person name="Lopez Roques C."/>
            <person name="Donnadieu C."/>
            <person name="Braasch I."/>
            <person name="Desvignes T."/>
            <person name="Postlethwait J."/>
            <person name="Bobe J."/>
            <person name="Guiguen Y."/>
        </authorList>
    </citation>
    <scope>NUCLEOTIDE SEQUENCE</scope>
    <source>
        <strain evidence="2">M-15738</strain>
        <tissue evidence="2">Blood</tissue>
    </source>
</reference>
<evidence type="ECO:0000313" key="3">
    <source>
        <dbReference type="Proteomes" id="UP000823561"/>
    </source>
</evidence>
<keyword evidence="1" id="KW-1133">Transmembrane helix</keyword>
<sequence length="254" mass="25366">MVVILAVVVSVASEYVLEVGGSVVLGSVSGVGVLLAAGVGVVGVLPRALGLLLLGVGLLLMLGGLLLVVAGLLWVLLSWVGVVGLLLGCTILAGLWLVAAQLAVGVELRVAVGVGLDDTTARAVGADMRLVGLSRVRHLAVGAGAWRCCRLVLGGSQWVALVVVADEAVVALLGLATGAQGVALLLGFRFGLVVGGWLVGVGGHLVLAGGWLELTGGHLEARCRREPVGVLGGRAPLHGGSRVPEHGVGVVARC</sequence>
<keyword evidence="1" id="KW-0812">Transmembrane</keyword>
<accession>A0AAV6G079</accession>
<name>A0AAV6G079_9TELE</name>
<dbReference type="AlphaFoldDB" id="A0AAV6G079"/>
<feature type="transmembrane region" description="Helical" evidence="1">
    <location>
        <begin position="23"/>
        <end position="45"/>
    </location>
</feature>
<dbReference type="Proteomes" id="UP000823561">
    <property type="component" value="Chromosome 16"/>
</dbReference>
<evidence type="ECO:0000256" key="1">
    <source>
        <dbReference type="SAM" id="Phobius"/>
    </source>
</evidence>
<feature type="transmembrane region" description="Helical" evidence="1">
    <location>
        <begin position="79"/>
        <end position="99"/>
    </location>
</feature>
<keyword evidence="3" id="KW-1185">Reference proteome</keyword>
<comment type="caution">
    <text evidence="2">The sequence shown here is derived from an EMBL/GenBank/DDBJ whole genome shotgun (WGS) entry which is preliminary data.</text>
</comment>
<proteinExistence type="predicted"/>